<comment type="similarity">
    <text evidence="1">Belongs to the LysR transcriptional regulatory family.</text>
</comment>
<evidence type="ECO:0000313" key="7">
    <source>
        <dbReference type="Proteomes" id="UP000262073"/>
    </source>
</evidence>
<dbReference type="InterPro" id="IPR058163">
    <property type="entry name" value="LysR-type_TF_proteobact-type"/>
</dbReference>
<dbReference type="SUPFAM" id="SSF53850">
    <property type="entry name" value="Periplasmic binding protein-like II"/>
    <property type="match status" value="1"/>
</dbReference>
<dbReference type="GO" id="GO:0006351">
    <property type="term" value="P:DNA-templated transcription"/>
    <property type="evidence" value="ECO:0007669"/>
    <property type="project" value="TreeGrafter"/>
</dbReference>
<dbReference type="EMBL" id="CP031769">
    <property type="protein sequence ID" value="AXR08425.1"/>
    <property type="molecule type" value="Genomic_DNA"/>
</dbReference>
<dbReference type="SUPFAM" id="SSF46785">
    <property type="entry name" value="Winged helix' DNA-binding domain"/>
    <property type="match status" value="1"/>
</dbReference>
<dbReference type="PROSITE" id="PS50931">
    <property type="entry name" value="HTH_LYSR"/>
    <property type="match status" value="1"/>
</dbReference>
<dbReference type="Pfam" id="PF00126">
    <property type="entry name" value="HTH_1"/>
    <property type="match status" value="1"/>
</dbReference>
<dbReference type="KEGG" id="salm:D0Y50_06880"/>
<name>A0A346NSB8_9ALTE</name>
<dbReference type="GO" id="GO:0003700">
    <property type="term" value="F:DNA-binding transcription factor activity"/>
    <property type="evidence" value="ECO:0007669"/>
    <property type="project" value="InterPro"/>
</dbReference>
<dbReference type="InterPro" id="IPR005119">
    <property type="entry name" value="LysR_subst-bd"/>
</dbReference>
<evidence type="ECO:0000256" key="3">
    <source>
        <dbReference type="ARBA" id="ARBA00023125"/>
    </source>
</evidence>
<dbReference type="GO" id="GO:0043565">
    <property type="term" value="F:sequence-specific DNA binding"/>
    <property type="evidence" value="ECO:0007669"/>
    <property type="project" value="TreeGrafter"/>
</dbReference>
<organism evidence="6 7">
    <name type="scientific">Salinimonas sediminis</name>
    <dbReference type="NCBI Taxonomy" id="2303538"/>
    <lineage>
        <taxon>Bacteria</taxon>
        <taxon>Pseudomonadati</taxon>
        <taxon>Pseudomonadota</taxon>
        <taxon>Gammaproteobacteria</taxon>
        <taxon>Alteromonadales</taxon>
        <taxon>Alteromonadaceae</taxon>
        <taxon>Alteromonas/Salinimonas group</taxon>
        <taxon>Salinimonas</taxon>
    </lineage>
</organism>
<dbReference type="FunFam" id="1.10.10.10:FF:000001">
    <property type="entry name" value="LysR family transcriptional regulator"/>
    <property type="match status" value="1"/>
</dbReference>
<dbReference type="CDD" id="cd08422">
    <property type="entry name" value="PBP2_CrgA_like"/>
    <property type="match status" value="1"/>
</dbReference>
<dbReference type="PANTHER" id="PTHR30537">
    <property type="entry name" value="HTH-TYPE TRANSCRIPTIONAL REGULATOR"/>
    <property type="match status" value="1"/>
</dbReference>
<feature type="domain" description="HTH lysR-type" evidence="5">
    <location>
        <begin position="7"/>
        <end position="64"/>
    </location>
</feature>
<dbReference type="AlphaFoldDB" id="A0A346NSB8"/>
<keyword evidence="3" id="KW-0238">DNA-binding</keyword>
<evidence type="ECO:0000259" key="5">
    <source>
        <dbReference type="PROSITE" id="PS50931"/>
    </source>
</evidence>
<dbReference type="Pfam" id="PF03466">
    <property type="entry name" value="LysR_substrate"/>
    <property type="match status" value="1"/>
</dbReference>
<dbReference type="PANTHER" id="PTHR30537:SF10">
    <property type="entry name" value="TRANSCRIPTIONAL REGULATOR-RELATED"/>
    <property type="match status" value="1"/>
</dbReference>
<proteinExistence type="inferred from homology"/>
<sequence>MKLPSSIDIRSLYFFVNVYEARNYTVVARKEDVSASMISRTISHLEDALGHQLFYRSTRAIAPTEAGHVFYEYANNILGQYTQAHEVLRDKQNEPHGLVRINAPVFFGQRHIAPWIGALLRKYPKLRIELSQTDNFIDPLQDGADLLFRIGSMSDSTMHARVFGHQYYHLAASAAYLDRYGTPQTPAELAGHQCLIYKGEQGANRWFFKQESEGWQQYQVPALITSNNAESLLTAALDDVGIVLFPDWLIGEHLYHGRLIKLLTNYAPAISTKRQQIAAIYPHTRYPPLNVRVVIDYFVQVYGAPLYWQYK</sequence>
<keyword evidence="2" id="KW-0805">Transcription regulation</keyword>
<dbReference type="InterPro" id="IPR036388">
    <property type="entry name" value="WH-like_DNA-bd_sf"/>
</dbReference>
<keyword evidence="7" id="KW-1185">Reference proteome</keyword>
<evidence type="ECO:0000313" key="6">
    <source>
        <dbReference type="EMBL" id="AXR08425.1"/>
    </source>
</evidence>
<dbReference type="Gene3D" id="3.40.190.290">
    <property type="match status" value="1"/>
</dbReference>
<dbReference type="InterPro" id="IPR000847">
    <property type="entry name" value="LysR_HTH_N"/>
</dbReference>
<dbReference type="OrthoDB" id="9786526at2"/>
<dbReference type="Proteomes" id="UP000262073">
    <property type="component" value="Chromosome"/>
</dbReference>
<evidence type="ECO:0000256" key="2">
    <source>
        <dbReference type="ARBA" id="ARBA00023015"/>
    </source>
</evidence>
<evidence type="ECO:0000256" key="1">
    <source>
        <dbReference type="ARBA" id="ARBA00009437"/>
    </source>
</evidence>
<protein>
    <submittedName>
        <fullName evidence="6">LysR family transcriptional regulator</fullName>
    </submittedName>
</protein>
<gene>
    <name evidence="6" type="ORF">D0Y50_06880</name>
</gene>
<keyword evidence="4" id="KW-0804">Transcription</keyword>
<dbReference type="Gene3D" id="1.10.10.10">
    <property type="entry name" value="Winged helix-like DNA-binding domain superfamily/Winged helix DNA-binding domain"/>
    <property type="match status" value="1"/>
</dbReference>
<reference evidence="6 7" key="1">
    <citation type="submission" date="2018-08" db="EMBL/GenBank/DDBJ databases">
        <title>Salinimonas sediminis sp. nov., a piezophilic bacterium isolated from a deep-sea sediment sample from the New Britain Trench.</title>
        <authorList>
            <person name="Cao J."/>
        </authorList>
    </citation>
    <scope>NUCLEOTIDE SEQUENCE [LARGE SCALE GENOMIC DNA]</scope>
    <source>
        <strain evidence="6 7">N102</strain>
    </source>
</reference>
<accession>A0A346NSB8</accession>
<evidence type="ECO:0000256" key="4">
    <source>
        <dbReference type="ARBA" id="ARBA00023163"/>
    </source>
</evidence>
<dbReference type="InterPro" id="IPR036390">
    <property type="entry name" value="WH_DNA-bd_sf"/>
</dbReference>